<dbReference type="InterPro" id="IPR016159">
    <property type="entry name" value="Cullin_repeat-like_dom_sf"/>
</dbReference>
<name>A0A8B8NHW3_9MYRT</name>
<dbReference type="GO" id="GO:0000145">
    <property type="term" value="C:exocyst"/>
    <property type="evidence" value="ECO:0007669"/>
    <property type="project" value="InterPro"/>
</dbReference>
<keyword evidence="3" id="KW-0268">Exocytosis</keyword>
<dbReference type="RefSeq" id="XP_030522070.1">
    <property type="nucleotide sequence ID" value="XM_030666210.2"/>
</dbReference>
<dbReference type="InterPro" id="IPR004140">
    <property type="entry name" value="Exo70"/>
</dbReference>
<feature type="domain" description="Exocyst complex subunit Exo70 C-terminal" evidence="5">
    <location>
        <begin position="331"/>
        <end position="697"/>
    </location>
</feature>
<organism evidence="6 7">
    <name type="scientific">Rhodamnia argentea</name>
    <dbReference type="NCBI Taxonomy" id="178133"/>
    <lineage>
        <taxon>Eukaryota</taxon>
        <taxon>Viridiplantae</taxon>
        <taxon>Streptophyta</taxon>
        <taxon>Embryophyta</taxon>
        <taxon>Tracheophyta</taxon>
        <taxon>Spermatophyta</taxon>
        <taxon>Magnoliopsida</taxon>
        <taxon>eudicotyledons</taxon>
        <taxon>Gunneridae</taxon>
        <taxon>Pentapetalae</taxon>
        <taxon>rosids</taxon>
        <taxon>malvids</taxon>
        <taxon>Myrtales</taxon>
        <taxon>Myrtaceae</taxon>
        <taxon>Myrtoideae</taxon>
        <taxon>Myrteae</taxon>
        <taxon>Australasian group</taxon>
        <taxon>Rhodamnia</taxon>
    </lineage>
</organism>
<dbReference type="SUPFAM" id="SSF74788">
    <property type="entry name" value="Cullin repeat-like"/>
    <property type="match status" value="1"/>
</dbReference>
<dbReference type="AlphaFoldDB" id="A0A8B8NHW3"/>
<keyword evidence="2 3" id="KW-0813">Transport</keyword>
<accession>A0A8B8NHW3</accession>
<dbReference type="PANTHER" id="PTHR12542:SF38">
    <property type="entry name" value="EXOCYST SUBUNIT EXO70 FAMILY PROTEIN"/>
    <property type="match status" value="1"/>
</dbReference>
<dbReference type="GO" id="GO:0005546">
    <property type="term" value="F:phosphatidylinositol-4,5-bisphosphate binding"/>
    <property type="evidence" value="ECO:0007669"/>
    <property type="project" value="InterPro"/>
</dbReference>
<comment type="function">
    <text evidence="3">Component of the exocyst complex.</text>
</comment>
<dbReference type="PANTHER" id="PTHR12542">
    <property type="entry name" value="EXOCYST COMPLEX PROTEIN EXO70"/>
    <property type="match status" value="1"/>
</dbReference>
<sequence length="726" mass="80473">MLTRSSTESKSQFQTPRSALSSSRQLFLLFPEQAAFSSLRLSSHPYKPLPVQLPNTFYETLFTPFLSKKRLTPLSLEVTNFPEGLPESIQDTMPRKGMRSICFSPRTPSFASPSRGPPARSPLSGPAAAEADKVIEAAALLIMKWNPDTSTYARVTSLFYESKREAAQFITCVNNLQKSMHALASANSAADERLVHAQFLMEIAMKRLQKEFYQILSLNRAHLDPESVSARSSRASARSSISEYSDDGNDEACAARDSIAEVEEASTAAMSDLRSIAECMIASGYGKECVSIYNIIRKSIVDEGIYRLGVERLSTSQVTKMDWDVLEMKVKNWLGAVKIAIRSLFTGERILCDHVFASSDSIRESCFAEISRDGAMILFGFPESVVRSKRSPEEKMFRLLDMYLAISESWPDIESIFAFVSTSTVRSQTLTSLARLSESAHSMLSDFEAAVQKDSRKSSPPVAGGGVHTLTVRTMNYLTLLADYGSIVGDIFADWPGPAKSSMPESCLDTAPESDDAPAISLRLTWLILVLLCKLDGKAKRYKDVATAYLFLANNLQHVVSKVRASNLQDLLGEEWVAKHESKVKQYTGNYERLAWSQVFASLPESSPAAGASPAQAQAQERFRRFNTSFEEAYRKQSESVVPDTNLREEILASVGGRLVQAYREFYEAHRHAIGEERSVGLFVRYAPEDLENYLSELFYGTGGDVGSTSSTSSSTSSNRHHSWSR</sequence>
<feature type="region of interest" description="Disordered" evidence="4">
    <location>
        <begin position="107"/>
        <end position="127"/>
    </location>
</feature>
<dbReference type="OrthoDB" id="1922221at2759"/>
<dbReference type="Gene3D" id="1.20.1280.170">
    <property type="entry name" value="Exocyst complex component Exo70"/>
    <property type="match status" value="1"/>
</dbReference>
<dbReference type="GO" id="GO:0006887">
    <property type="term" value="P:exocytosis"/>
    <property type="evidence" value="ECO:0007669"/>
    <property type="project" value="UniProtKB-KW"/>
</dbReference>
<evidence type="ECO:0000256" key="4">
    <source>
        <dbReference type="SAM" id="MobiDB-lite"/>
    </source>
</evidence>
<dbReference type="Proteomes" id="UP000827889">
    <property type="component" value="Chromosome 10"/>
</dbReference>
<dbReference type="Pfam" id="PF03081">
    <property type="entry name" value="Exo70_C"/>
    <property type="match status" value="1"/>
</dbReference>
<evidence type="ECO:0000313" key="6">
    <source>
        <dbReference type="Proteomes" id="UP000827889"/>
    </source>
</evidence>
<feature type="region of interest" description="Disordered" evidence="4">
    <location>
        <begin position="705"/>
        <end position="726"/>
    </location>
</feature>
<proteinExistence type="inferred from homology"/>
<dbReference type="GeneID" id="115735114"/>
<evidence type="ECO:0000259" key="5">
    <source>
        <dbReference type="Pfam" id="PF03081"/>
    </source>
</evidence>
<evidence type="ECO:0000256" key="1">
    <source>
        <dbReference type="ARBA" id="ARBA00006756"/>
    </source>
</evidence>
<reference evidence="7" key="1">
    <citation type="submission" date="2025-08" db="UniProtKB">
        <authorList>
            <consortium name="RefSeq"/>
        </authorList>
    </citation>
    <scope>IDENTIFICATION</scope>
    <source>
        <tissue evidence="7">Leaf</tissue>
    </source>
</reference>
<dbReference type="FunFam" id="1.20.1280.170:FF:000003">
    <property type="entry name" value="Exocyst subunit Exo70 family protein"/>
    <property type="match status" value="1"/>
</dbReference>
<dbReference type="Pfam" id="PF20669">
    <property type="entry name" value="Exo70_N"/>
    <property type="match status" value="1"/>
</dbReference>
<protein>
    <recommendedName>
        <fullName evidence="3">Exocyst subunit Exo70 family protein</fullName>
    </recommendedName>
</protein>
<dbReference type="InterPro" id="IPR046364">
    <property type="entry name" value="Exo70_C"/>
</dbReference>
<dbReference type="KEGG" id="rarg:115735114"/>
<comment type="similarity">
    <text evidence="1 3">Belongs to the EXO70 family.</text>
</comment>
<dbReference type="GO" id="GO:0015031">
    <property type="term" value="P:protein transport"/>
    <property type="evidence" value="ECO:0007669"/>
    <property type="project" value="UniProtKB-KW"/>
</dbReference>
<evidence type="ECO:0000256" key="3">
    <source>
        <dbReference type="RuleBase" id="RU365026"/>
    </source>
</evidence>
<feature type="compositionally biased region" description="Low complexity" evidence="4">
    <location>
        <begin position="708"/>
        <end position="718"/>
    </location>
</feature>
<gene>
    <name evidence="7" type="primary">LOC115735114</name>
</gene>
<keyword evidence="3" id="KW-0653">Protein transport</keyword>
<evidence type="ECO:0000256" key="2">
    <source>
        <dbReference type="ARBA" id="ARBA00022448"/>
    </source>
</evidence>
<keyword evidence="6" id="KW-1185">Reference proteome</keyword>
<evidence type="ECO:0000313" key="7">
    <source>
        <dbReference type="RefSeq" id="XP_030522070.1"/>
    </source>
</evidence>